<dbReference type="SUPFAM" id="SSF57667">
    <property type="entry name" value="beta-beta-alpha zinc fingers"/>
    <property type="match status" value="3"/>
</dbReference>
<keyword evidence="2" id="KW-0479">Metal-binding</keyword>
<keyword evidence="11" id="KW-1185">Reference proteome</keyword>
<dbReference type="Proteomes" id="UP000837857">
    <property type="component" value="Chromosome 30"/>
</dbReference>
<evidence type="ECO:0000256" key="5">
    <source>
        <dbReference type="ARBA" id="ARBA00023015"/>
    </source>
</evidence>
<organism evidence="10 11">
    <name type="scientific">Iphiclides podalirius</name>
    <name type="common">scarce swallowtail</name>
    <dbReference type="NCBI Taxonomy" id="110791"/>
    <lineage>
        <taxon>Eukaryota</taxon>
        <taxon>Metazoa</taxon>
        <taxon>Ecdysozoa</taxon>
        <taxon>Arthropoda</taxon>
        <taxon>Hexapoda</taxon>
        <taxon>Insecta</taxon>
        <taxon>Pterygota</taxon>
        <taxon>Neoptera</taxon>
        <taxon>Endopterygota</taxon>
        <taxon>Lepidoptera</taxon>
        <taxon>Glossata</taxon>
        <taxon>Ditrysia</taxon>
        <taxon>Papilionoidea</taxon>
        <taxon>Papilionidae</taxon>
        <taxon>Papilioninae</taxon>
        <taxon>Iphiclides</taxon>
    </lineage>
</organism>
<dbReference type="PANTHER" id="PTHR24399">
    <property type="entry name" value="ZINC FINGER AND BTB DOMAIN-CONTAINING"/>
    <property type="match status" value="1"/>
</dbReference>
<dbReference type="SMART" id="SM00868">
    <property type="entry name" value="zf-AD"/>
    <property type="match status" value="1"/>
</dbReference>
<name>A0ABN8IRA6_9NEOP</name>
<dbReference type="Pfam" id="PF12874">
    <property type="entry name" value="zf-met"/>
    <property type="match status" value="1"/>
</dbReference>
<dbReference type="PANTHER" id="PTHR24399:SF70">
    <property type="entry name" value="C2H2-TYPE DOMAIN-CONTAINING PROTEIN"/>
    <property type="match status" value="1"/>
</dbReference>
<evidence type="ECO:0000313" key="10">
    <source>
        <dbReference type="EMBL" id="CAH2064538.1"/>
    </source>
</evidence>
<dbReference type="InterPro" id="IPR013087">
    <property type="entry name" value="Znf_C2H2_type"/>
</dbReference>
<evidence type="ECO:0000259" key="9">
    <source>
        <dbReference type="PROSITE" id="PS50157"/>
    </source>
</evidence>
<feature type="domain" description="C2H2-type" evidence="9">
    <location>
        <begin position="760"/>
        <end position="787"/>
    </location>
</feature>
<feature type="domain" description="C2H2-type" evidence="9">
    <location>
        <begin position="585"/>
        <end position="609"/>
    </location>
</feature>
<dbReference type="PROSITE" id="PS50157">
    <property type="entry name" value="ZINC_FINGER_C2H2_2"/>
    <property type="match status" value="7"/>
</dbReference>
<feature type="non-terminal residue" evidence="10">
    <location>
        <position position="1"/>
    </location>
</feature>
<feature type="domain" description="C2H2-type" evidence="9">
    <location>
        <begin position="700"/>
        <end position="728"/>
    </location>
</feature>
<evidence type="ECO:0000313" key="11">
    <source>
        <dbReference type="Proteomes" id="UP000837857"/>
    </source>
</evidence>
<keyword evidence="3" id="KW-0677">Repeat</keyword>
<dbReference type="Pfam" id="PF13894">
    <property type="entry name" value="zf-C2H2_4"/>
    <property type="match status" value="1"/>
</dbReference>
<keyword evidence="4" id="KW-0862">Zinc</keyword>
<feature type="domain" description="C2H2-type" evidence="9">
    <location>
        <begin position="788"/>
        <end position="816"/>
    </location>
</feature>
<evidence type="ECO:0000256" key="3">
    <source>
        <dbReference type="ARBA" id="ARBA00022737"/>
    </source>
</evidence>
<feature type="domain" description="C2H2-type" evidence="9">
    <location>
        <begin position="610"/>
        <end position="638"/>
    </location>
</feature>
<gene>
    <name evidence="10" type="ORF">IPOD504_LOCUS12791</name>
</gene>
<dbReference type="Pfam" id="PF00096">
    <property type="entry name" value="zf-C2H2"/>
    <property type="match status" value="2"/>
</dbReference>
<evidence type="ECO:0000256" key="8">
    <source>
        <dbReference type="PROSITE-ProRule" id="PRU00042"/>
    </source>
</evidence>
<protein>
    <recommendedName>
        <fullName evidence="9">C2H2-type domain-containing protein</fullName>
    </recommendedName>
</protein>
<keyword evidence="6" id="KW-0804">Transcription</keyword>
<dbReference type="InterPro" id="IPR036236">
    <property type="entry name" value="Znf_C2H2_sf"/>
</dbReference>
<evidence type="ECO:0000256" key="7">
    <source>
        <dbReference type="ARBA" id="ARBA00023242"/>
    </source>
</evidence>
<dbReference type="Gene3D" id="3.30.160.60">
    <property type="entry name" value="Classic Zinc Finger"/>
    <property type="match status" value="6"/>
</dbReference>
<feature type="domain" description="C2H2-type" evidence="9">
    <location>
        <begin position="729"/>
        <end position="756"/>
    </location>
</feature>
<keyword evidence="5" id="KW-0805">Transcription regulation</keyword>
<sequence length="818" mass="91464">MDAIISNFCQTCLSNERLLYPAHKLSFNLYNLGICLKIDDDSGVCWECKATIMKFLRFKAQVLEAQKALAQIIKYEQLKSLSQLSHHNKYVYDLEVQYSDPLTNSEAENKDVTIKLEADTEIFIDEHTLECDGITSAEEEMLKNREEKRNQPNFKKIPYKCDSCVLGFTRRETYEMHVEKKHGESVGQHCCGVCECRFPSAKLLERHTRKHYVVHRCLLCDHVSLELWSAVGHCRAKHSGDSSGSIHCTQCTAVFRYASPLVFGRVCSPSGVWKSKHCVVNGCLFCDHVSLELWSAVGHCRAKHSGDSSGSIHCPQCTAVFRYASPLVFGRVSTAWSTAASSATTSDSSSGPRWGTAERSTAATAAAAYTVHSAPPCSGMLARWCLEDKHCVVNGCLFCDHDNLELWSAVGHCRAKHSGDSSGSIHCPQCTAVFRLELWSAVGHCRAKHNGDSSGSIHCPQCTAVFRLELWSAVGHCRAKHSGDSSGSIHCPQCTAVFRLELWSAVGHCRAKHSGDSSGSIHCPQCTAVFRLELWSAVGHCRAKHSGDSSGSIHCPQCTAVFRLELWSAVGHCRAKHSGDSSGSIHCPQCTAVFRTPQALSDHIKSQHTLRCNVCGDEFKGKHTLRTHKMRIHGARRDFACDACGKTFKTKSRLESHVAGHNAALAKKLAFCAVCNVQYKNIYVYRNHLKNSANHSERSYECKECGKKFASKVYWRKHCEFYHQHKSQYKCEICNKLFISDWRLKNHGQTHHGLGRSRNHVCNVCGKKFFTLSTLRGHQLTHSEQRSYMCEDCGDTFKQRPALYTHARLVHRGGKRKK</sequence>
<accession>A0ABN8IRA6</accession>
<feature type="domain" description="C2H2-type" evidence="9">
    <location>
        <begin position="639"/>
        <end position="666"/>
    </location>
</feature>
<evidence type="ECO:0000256" key="2">
    <source>
        <dbReference type="ARBA" id="ARBA00022723"/>
    </source>
</evidence>
<dbReference type="PROSITE" id="PS00028">
    <property type="entry name" value="ZINC_FINGER_C2H2_1"/>
    <property type="match status" value="9"/>
</dbReference>
<evidence type="ECO:0000256" key="1">
    <source>
        <dbReference type="ARBA" id="ARBA00004123"/>
    </source>
</evidence>
<proteinExistence type="predicted"/>
<keyword evidence="8" id="KW-0863">Zinc-finger</keyword>
<reference evidence="10" key="1">
    <citation type="submission" date="2022-03" db="EMBL/GenBank/DDBJ databases">
        <authorList>
            <person name="Martin H S."/>
        </authorList>
    </citation>
    <scope>NUCLEOTIDE SEQUENCE</scope>
</reference>
<dbReference type="InterPro" id="IPR012934">
    <property type="entry name" value="Znf_AD"/>
</dbReference>
<evidence type="ECO:0000256" key="4">
    <source>
        <dbReference type="ARBA" id="ARBA00022833"/>
    </source>
</evidence>
<dbReference type="EMBL" id="OW152842">
    <property type="protein sequence ID" value="CAH2064538.1"/>
    <property type="molecule type" value="Genomic_DNA"/>
</dbReference>
<comment type="subcellular location">
    <subcellularLocation>
        <location evidence="1">Nucleus</location>
    </subcellularLocation>
</comment>
<keyword evidence="7" id="KW-0539">Nucleus</keyword>
<evidence type="ECO:0000256" key="6">
    <source>
        <dbReference type="ARBA" id="ARBA00023163"/>
    </source>
</evidence>
<dbReference type="SMART" id="SM00355">
    <property type="entry name" value="ZnF_C2H2"/>
    <property type="match status" value="17"/>
</dbReference>